<keyword evidence="1" id="KW-0862">Zinc</keyword>
<accession>A0AAD9TKX7</accession>
<dbReference type="GO" id="GO:0008270">
    <property type="term" value="F:zinc ion binding"/>
    <property type="evidence" value="ECO:0007669"/>
    <property type="project" value="UniProtKB-KW"/>
</dbReference>
<keyword evidence="1" id="KW-0479">Metal-binding</keyword>
<dbReference type="PANTHER" id="PTHR31286">
    <property type="entry name" value="GLYCINE-RICH CELL WALL STRUCTURAL PROTEIN 1.8-LIKE"/>
    <property type="match status" value="1"/>
</dbReference>
<evidence type="ECO:0000313" key="5">
    <source>
        <dbReference type="Proteomes" id="UP001280121"/>
    </source>
</evidence>
<dbReference type="GO" id="GO:0003676">
    <property type="term" value="F:nucleic acid binding"/>
    <property type="evidence" value="ECO:0007669"/>
    <property type="project" value="InterPro"/>
</dbReference>
<keyword evidence="1" id="KW-0863">Zinc-finger</keyword>
<organism evidence="4 5">
    <name type="scientific">Dipteronia dyeriana</name>
    <dbReference type="NCBI Taxonomy" id="168575"/>
    <lineage>
        <taxon>Eukaryota</taxon>
        <taxon>Viridiplantae</taxon>
        <taxon>Streptophyta</taxon>
        <taxon>Embryophyta</taxon>
        <taxon>Tracheophyta</taxon>
        <taxon>Spermatophyta</taxon>
        <taxon>Magnoliopsida</taxon>
        <taxon>eudicotyledons</taxon>
        <taxon>Gunneridae</taxon>
        <taxon>Pentapetalae</taxon>
        <taxon>rosids</taxon>
        <taxon>malvids</taxon>
        <taxon>Sapindales</taxon>
        <taxon>Sapindaceae</taxon>
        <taxon>Hippocastanoideae</taxon>
        <taxon>Acereae</taxon>
        <taxon>Dipteronia</taxon>
    </lineage>
</organism>
<dbReference type="AlphaFoldDB" id="A0AAD9TKX7"/>
<proteinExistence type="predicted"/>
<dbReference type="PANTHER" id="PTHR31286:SF167">
    <property type="entry name" value="OS09G0268800 PROTEIN"/>
    <property type="match status" value="1"/>
</dbReference>
<dbReference type="EMBL" id="JANJYI010000008">
    <property type="protein sequence ID" value="KAK2637677.1"/>
    <property type="molecule type" value="Genomic_DNA"/>
</dbReference>
<evidence type="ECO:0000256" key="2">
    <source>
        <dbReference type="SAM" id="MobiDB-lite"/>
    </source>
</evidence>
<name>A0AAD9TKX7_9ROSI</name>
<keyword evidence="5" id="KW-1185">Reference proteome</keyword>
<feature type="region of interest" description="Disordered" evidence="2">
    <location>
        <begin position="87"/>
        <end position="115"/>
    </location>
</feature>
<feature type="domain" description="CCHC-type" evidence="3">
    <location>
        <begin position="41"/>
        <end position="54"/>
    </location>
</feature>
<protein>
    <recommendedName>
        <fullName evidence="3">CCHC-type domain-containing protein</fullName>
    </recommendedName>
</protein>
<sequence>MKVKVSLDISKPLKRWLRLKLSKSDEVTMVSLKYERLPEFCYACGRIGHGMKECLDEEARKVALDGSTTKFGCWLKATMIEKKTRFTSQDNGSLSDKTRSSGTSRDREVDGSVSLRPGHLATQKINLMSPAVRKRRLMIEKQQETPTTRKWCWPSSNRRNECGWAWA</sequence>
<dbReference type="Proteomes" id="UP001280121">
    <property type="component" value="Unassembled WGS sequence"/>
</dbReference>
<evidence type="ECO:0000259" key="3">
    <source>
        <dbReference type="PROSITE" id="PS50158"/>
    </source>
</evidence>
<evidence type="ECO:0000256" key="1">
    <source>
        <dbReference type="PROSITE-ProRule" id="PRU00047"/>
    </source>
</evidence>
<dbReference type="InterPro" id="IPR040256">
    <property type="entry name" value="At4g02000-like"/>
</dbReference>
<reference evidence="4" key="1">
    <citation type="journal article" date="2023" name="Plant J.">
        <title>Genome sequences and population genomics provide insights into the demographic history, inbreeding, and mutation load of two 'living fossil' tree species of Dipteronia.</title>
        <authorList>
            <person name="Feng Y."/>
            <person name="Comes H.P."/>
            <person name="Chen J."/>
            <person name="Zhu S."/>
            <person name="Lu R."/>
            <person name="Zhang X."/>
            <person name="Li P."/>
            <person name="Qiu J."/>
            <person name="Olsen K.M."/>
            <person name="Qiu Y."/>
        </authorList>
    </citation>
    <scope>NUCLEOTIDE SEQUENCE</scope>
    <source>
        <strain evidence="4">KIB01</strain>
    </source>
</reference>
<comment type="caution">
    <text evidence="4">The sequence shown here is derived from an EMBL/GenBank/DDBJ whole genome shotgun (WGS) entry which is preliminary data.</text>
</comment>
<dbReference type="InterPro" id="IPR025836">
    <property type="entry name" value="Zn_knuckle_CX2CX4HX4C"/>
</dbReference>
<gene>
    <name evidence="4" type="ORF">Ddye_025472</name>
</gene>
<dbReference type="PROSITE" id="PS50158">
    <property type="entry name" value="ZF_CCHC"/>
    <property type="match status" value="1"/>
</dbReference>
<dbReference type="Pfam" id="PF14392">
    <property type="entry name" value="zf-CCHC_4"/>
    <property type="match status" value="1"/>
</dbReference>
<evidence type="ECO:0000313" key="4">
    <source>
        <dbReference type="EMBL" id="KAK2637677.1"/>
    </source>
</evidence>
<feature type="compositionally biased region" description="Basic and acidic residues" evidence="2">
    <location>
        <begin position="96"/>
        <end position="110"/>
    </location>
</feature>
<dbReference type="InterPro" id="IPR001878">
    <property type="entry name" value="Znf_CCHC"/>
</dbReference>